<dbReference type="OrthoDB" id="4775599at2759"/>
<accession>A0A9P4PQK5</accession>
<keyword evidence="5" id="KW-1185">Reference proteome</keyword>
<name>A0A9P4PQK5_9PLEO</name>
<proteinExistence type="predicted"/>
<keyword evidence="2" id="KW-0472">Membrane</keyword>
<feature type="compositionally biased region" description="Polar residues" evidence="1">
    <location>
        <begin position="238"/>
        <end position="256"/>
    </location>
</feature>
<evidence type="ECO:0000256" key="1">
    <source>
        <dbReference type="SAM" id="MobiDB-lite"/>
    </source>
</evidence>
<feature type="chain" id="PRO_5040499546" evidence="3">
    <location>
        <begin position="30"/>
        <end position="268"/>
    </location>
</feature>
<evidence type="ECO:0000256" key="2">
    <source>
        <dbReference type="SAM" id="Phobius"/>
    </source>
</evidence>
<feature type="transmembrane region" description="Helical" evidence="2">
    <location>
        <begin position="103"/>
        <end position="122"/>
    </location>
</feature>
<dbReference type="Proteomes" id="UP000799764">
    <property type="component" value="Unassembled WGS sequence"/>
</dbReference>
<keyword evidence="2" id="KW-0812">Transmembrane</keyword>
<feature type="signal peptide" evidence="3">
    <location>
        <begin position="1"/>
        <end position="29"/>
    </location>
</feature>
<feature type="compositionally biased region" description="Basic and acidic residues" evidence="1">
    <location>
        <begin position="207"/>
        <end position="230"/>
    </location>
</feature>
<keyword evidence="3" id="KW-0732">Signal</keyword>
<organism evidence="4 5">
    <name type="scientific">Karstenula rhodostoma CBS 690.94</name>
    <dbReference type="NCBI Taxonomy" id="1392251"/>
    <lineage>
        <taxon>Eukaryota</taxon>
        <taxon>Fungi</taxon>
        <taxon>Dikarya</taxon>
        <taxon>Ascomycota</taxon>
        <taxon>Pezizomycotina</taxon>
        <taxon>Dothideomycetes</taxon>
        <taxon>Pleosporomycetidae</taxon>
        <taxon>Pleosporales</taxon>
        <taxon>Massarineae</taxon>
        <taxon>Didymosphaeriaceae</taxon>
        <taxon>Karstenula</taxon>
    </lineage>
</organism>
<feature type="region of interest" description="Disordered" evidence="1">
    <location>
        <begin position="33"/>
        <end position="55"/>
    </location>
</feature>
<evidence type="ECO:0000313" key="5">
    <source>
        <dbReference type="Proteomes" id="UP000799764"/>
    </source>
</evidence>
<sequence length="268" mass="29486">MLSDSLSGFLSLPSSLLSLITLLPMSASGQSTTATSGLTAEATPSIPTSLSRTEHTRSMTTSFISSALSNTAASATSTSTPISTDILPGTTSTEDAHESAFKYYWLILALFGVLVTLSLWWINRRRTKRKERMRLSGRNALARDMEGWVNTRRWYHGAWRPNETRLFTRREEGLNEQGEAPPPYQPKGDVTVAQDPATMISIPLRTLSREQVDAGRPPEYHETLNRDGENAVRPATADSYTNQSATGSPPRTSIRNPIQDRNDRGTTA</sequence>
<feature type="region of interest" description="Disordered" evidence="1">
    <location>
        <begin position="203"/>
        <end position="268"/>
    </location>
</feature>
<reference evidence="4" key="1">
    <citation type="journal article" date="2020" name="Stud. Mycol.">
        <title>101 Dothideomycetes genomes: a test case for predicting lifestyles and emergence of pathogens.</title>
        <authorList>
            <person name="Haridas S."/>
            <person name="Albert R."/>
            <person name="Binder M."/>
            <person name="Bloem J."/>
            <person name="Labutti K."/>
            <person name="Salamov A."/>
            <person name="Andreopoulos B."/>
            <person name="Baker S."/>
            <person name="Barry K."/>
            <person name="Bills G."/>
            <person name="Bluhm B."/>
            <person name="Cannon C."/>
            <person name="Castanera R."/>
            <person name="Culley D."/>
            <person name="Daum C."/>
            <person name="Ezra D."/>
            <person name="Gonzalez J."/>
            <person name="Henrissat B."/>
            <person name="Kuo A."/>
            <person name="Liang C."/>
            <person name="Lipzen A."/>
            <person name="Lutzoni F."/>
            <person name="Magnuson J."/>
            <person name="Mondo S."/>
            <person name="Nolan M."/>
            <person name="Ohm R."/>
            <person name="Pangilinan J."/>
            <person name="Park H.-J."/>
            <person name="Ramirez L."/>
            <person name="Alfaro M."/>
            <person name="Sun H."/>
            <person name="Tritt A."/>
            <person name="Yoshinaga Y."/>
            <person name="Zwiers L.-H."/>
            <person name="Turgeon B."/>
            <person name="Goodwin S."/>
            <person name="Spatafora J."/>
            <person name="Crous P."/>
            <person name="Grigoriev I."/>
        </authorList>
    </citation>
    <scope>NUCLEOTIDE SEQUENCE</scope>
    <source>
        <strain evidence="4">CBS 690.94</strain>
    </source>
</reference>
<evidence type="ECO:0000313" key="4">
    <source>
        <dbReference type="EMBL" id="KAF2449485.1"/>
    </source>
</evidence>
<evidence type="ECO:0000256" key="3">
    <source>
        <dbReference type="SAM" id="SignalP"/>
    </source>
</evidence>
<comment type="caution">
    <text evidence="4">The sequence shown here is derived from an EMBL/GenBank/DDBJ whole genome shotgun (WGS) entry which is preliminary data.</text>
</comment>
<keyword evidence="2" id="KW-1133">Transmembrane helix</keyword>
<gene>
    <name evidence="4" type="ORF">P171DRAFT_480565</name>
</gene>
<protein>
    <submittedName>
        <fullName evidence="4">Uncharacterized protein</fullName>
    </submittedName>
</protein>
<dbReference type="EMBL" id="MU001494">
    <property type="protein sequence ID" value="KAF2449485.1"/>
    <property type="molecule type" value="Genomic_DNA"/>
</dbReference>
<feature type="compositionally biased region" description="Basic and acidic residues" evidence="1">
    <location>
        <begin position="258"/>
        <end position="268"/>
    </location>
</feature>
<dbReference type="AlphaFoldDB" id="A0A9P4PQK5"/>